<dbReference type="PANTHER" id="PTHR32309:SF13">
    <property type="entry name" value="FERRIC ENTEROBACTIN TRANSPORT PROTEIN FEPE"/>
    <property type="match status" value="1"/>
</dbReference>
<keyword evidence="6" id="KW-0067">ATP-binding</keyword>
<evidence type="ECO:0000259" key="11">
    <source>
        <dbReference type="Pfam" id="PF13614"/>
    </source>
</evidence>
<evidence type="ECO:0000313" key="13">
    <source>
        <dbReference type="EMBL" id="RUT03095.1"/>
    </source>
</evidence>
<evidence type="ECO:0000256" key="5">
    <source>
        <dbReference type="ARBA" id="ARBA00022777"/>
    </source>
</evidence>
<keyword evidence="5" id="KW-0418">Kinase</keyword>
<reference evidence="13" key="2">
    <citation type="journal article" date="2019" name="Genome Biol. Evol.">
        <title>Day and night: Metabolic profiles and evolutionary relationships of six axenic non-marine cyanobacteria.</title>
        <authorList>
            <person name="Will S.E."/>
            <person name="Henke P."/>
            <person name="Boedeker C."/>
            <person name="Huang S."/>
            <person name="Brinkmann H."/>
            <person name="Rohde M."/>
            <person name="Jarek M."/>
            <person name="Friedl T."/>
            <person name="Seufert S."/>
            <person name="Schumacher M."/>
            <person name="Overmann J."/>
            <person name="Neumann-Schaal M."/>
            <person name="Petersen J."/>
        </authorList>
    </citation>
    <scope>NUCLEOTIDE SEQUENCE [LARGE SCALE GENOMIC DNA]</scope>
    <source>
        <strain evidence="13">PCC 7102</strain>
    </source>
</reference>
<evidence type="ECO:0000256" key="9">
    <source>
        <dbReference type="SAM" id="Coils"/>
    </source>
</evidence>
<dbReference type="GO" id="GO:0042802">
    <property type="term" value="F:identical protein binding"/>
    <property type="evidence" value="ECO:0007669"/>
    <property type="project" value="UniProtKB-ARBA"/>
</dbReference>
<evidence type="ECO:0000256" key="1">
    <source>
        <dbReference type="ARBA" id="ARBA00007316"/>
    </source>
</evidence>
<feature type="transmembrane region" description="Helical" evidence="10">
    <location>
        <begin position="21"/>
        <end position="40"/>
    </location>
</feature>
<dbReference type="CDD" id="cd05387">
    <property type="entry name" value="BY-kinase"/>
    <property type="match status" value="1"/>
</dbReference>
<sequence>MEEKSSSFDLTKYWLILKRRWLPGVAVYPPIFMLVFLALMSKKPIYVAEGSLRFQKINTTSSLTGLGKEIGDLTPLAEKTNPLSTEAEVVRSHEVVETAINRLQLKNDEGNLLKPKEFIANLTVNEIQKTDILKISYKDINPKIASQVVNTLLAVYLENNVSAHKAAASAASKFLEKQLPKAEQLVRKLEVEMREFKEKNKVVELKDEASKAVEVIADLQKQINDKKSNLANITALSKAIRQRLGMSSEQAVLMTSLGQSAGVQDIIKEIQQVESLLADRSTILMDTHPEIIKLSSKLQSLQAILQQRVQEVSGNIQVKLDSKLQMGQLQQDLSTELVRLESQRLGLASELFTLINSENSYRERIKNLPKLEQRQRELERKLQAAQSTYSLLLQRLQESKIAENQSIGNVRIISKAQEPEAPAVSSSNSYYAAGLVALIASFASMYLLEARDKSIKTVDEAKELLGLTLLGVIPSLSKPKISLRNNQEAESSIPKLVVRDNPRASISEAYRMLRANLNFVSADKELKVILVTSSVPQEGKSTVAANLALAMAQMERKVLLVDGDLHRPVQHQIWELPNKYGLSNVIVGQTEIMAAVEKVMDNLDILPSGVVPPSPASLLDSKRMASLIQSFASYYDFVIIDAPSLNVAADAAILGQMADGVLLVVRPGVVDSVNATVARELLEKSGQNLIGQVVNGVNPNNEPYSYYYFEQEYQPLENSYQNETLAKIVK</sequence>
<keyword evidence="9" id="KW-0175">Coiled coil</keyword>
<dbReference type="Proteomes" id="UP000271624">
    <property type="component" value="Unassembled WGS sequence"/>
</dbReference>
<evidence type="ECO:0000256" key="4">
    <source>
        <dbReference type="ARBA" id="ARBA00022741"/>
    </source>
</evidence>
<dbReference type="InterPro" id="IPR032807">
    <property type="entry name" value="GNVR"/>
</dbReference>
<dbReference type="NCBIfam" id="TIGR01007">
    <property type="entry name" value="eps_fam"/>
    <property type="match status" value="1"/>
</dbReference>
<feature type="domain" description="AAA" evidence="11">
    <location>
        <begin position="538"/>
        <end position="666"/>
    </location>
</feature>
<accession>A0A433VAF7</accession>
<protein>
    <recommendedName>
        <fullName evidence="2">non-specific protein-tyrosine kinase</fullName>
        <ecNumber evidence="2">2.7.10.2</ecNumber>
    </recommendedName>
</protein>
<feature type="domain" description="Tyrosine-protein kinase G-rich" evidence="12">
    <location>
        <begin position="372"/>
        <end position="423"/>
    </location>
</feature>
<dbReference type="GO" id="GO:0005886">
    <property type="term" value="C:plasma membrane"/>
    <property type="evidence" value="ECO:0007669"/>
    <property type="project" value="TreeGrafter"/>
</dbReference>
<name>A0A433VAF7_9CYAN</name>
<dbReference type="OrthoDB" id="9758283at2"/>
<dbReference type="InterPro" id="IPR025669">
    <property type="entry name" value="AAA_dom"/>
</dbReference>
<dbReference type="SUPFAM" id="SSF52540">
    <property type="entry name" value="P-loop containing nucleoside triphosphate hydrolases"/>
    <property type="match status" value="1"/>
</dbReference>
<dbReference type="GO" id="GO:0005524">
    <property type="term" value="F:ATP binding"/>
    <property type="evidence" value="ECO:0007669"/>
    <property type="project" value="UniProtKB-KW"/>
</dbReference>
<dbReference type="Pfam" id="PF13807">
    <property type="entry name" value="GNVR"/>
    <property type="match status" value="1"/>
</dbReference>
<gene>
    <name evidence="13" type="ORF">DSM106972_054030</name>
</gene>
<dbReference type="InterPro" id="IPR005702">
    <property type="entry name" value="Wzc-like_C"/>
</dbReference>
<dbReference type="Gene3D" id="3.40.50.300">
    <property type="entry name" value="P-loop containing nucleotide triphosphate hydrolases"/>
    <property type="match status" value="1"/>
</dbReference>
<proteinExistence type="inferred from homology"/>
<dbReference type="Pfam" id="PF13614">
    <property type="entry name" value="AAA_31"/>
    <property type="match status" value="1"/>
</dbReference>
<dbReference type="PANTHER" id="PTHR32309">
    <property type="entry name" value="TYROSINE-PROTEIN KINASE"/>
    <property type="match status" value="1"/>
</dbReference>
<dbReference type="EMBL" id="RSCL01000014">
    <property type="protein sequence ID" value="RUT03095.1"/>
    <property type="molecule type" value="Genomic_DNA"/>
</dbReference>
<keyword evidence="10" id="KW-1133">Transmembrane helix</keyword>
<keyword evidence="4" id="KW-0547">Nucleotide-binding</keyword>
<evidence type="ECO:0000256" key="2">
    <source>
        <dbReference type="ARBA" id="ARBA00011903"/>
    </source>
</evidence>
<feature type="coiled-coil region" evidence="9">
    <location>
        <begin position="172"/>
        <end position="236"/>
    </location>
</feature>
<dbReference type="EC" id="2.7.10.2" evidence="2"/>
<keyword evidence="10" id="KW-0472">Membrane</keyword>
<dbReference type="InterPro" id="IPR050445">
    <property type="entry name" value="Bact_polysacc_biosynth/exp"/>
</dbReference>
<keyword evidence="3" id="KW-0808">Transferase</keyword>
<dbReference type="AlphaFoldDB" id="A0A433VAF7"/>
<feature type="coiled-coil region" evidence="9">
    <location>
        <begin position="361"/>
        <end position="395"/>
    </location>
</feature>
<evidence type="ECO:0000259" key="12">
    <source>
        <dbReference type="Pfam" id="PF13807"/>
    </source>
</evidence>
<evidence type="ECO:0000256" key="7">
    <source>
        <dbReference type="ARBA" id="ARBA00023137"/>
    </source>
</evidence>
<keyword evidence="14" id="KW-1185">Reference proteome</keyword>
<dbReference type="GO" id="GO:0004715">
    <property type="term" value="F:non-membrane spanning protein tyrosine kinase activity"/>
    <property type="evidence" value="ECO:0007669"/>
    <property type="project" value="UniProtKB-EC"/>
</dbReference>
<evidence type="ECO:0000256" key="3">
    <source>
        <dbReference type="ARBA" id="ARBA00022679"/>
    </source>
</evidence>
<organism evidence="13 14">
    <name type="scientific">Dulcicalothrix desertica PCC 7102</name>
    <dbReference type="NCBI Taxonomy" id="232991"/>
    <lineage>
        <taxon>Bacteria</taxon>
        <taxon>Bacillati</taxon>
        <taxon>Cyanobacteriota</taxon>
        <taxon>Cyanophyceae</taxon>
        <taxon>Nostocales</taxon>
        <taxon>Calotrichaceae</taxon>
        <taxon>Dulcicalothrix</taxon>
    </lineage>
</organism>
<keyword evidence="10" id="KW-0812">Transmembrane</keyword>
<reference evidence="13" key="1">
    <citation type="submission" date="2018-12" db="EMBL/GenBank/DDBJ databases">
        <authorList>
            <person name="Will S."/>
            <person name="Neumann-Schaal M."/>
            <person name="Henke P."/>
        </authorList>
    </citation>
    <scope>NUCLEOTIDE SEQUENCE</scope>
    <source>
        <strain evidence="13">PCC 7102</strain>
    </source>
</reference>
<evidence type="ECO:0000313" key="14">
    <source>
        <dbReference type="Proteomes" id="UP000271624"/>
    </source>
</evidence>
<dbReference type="InterPro" id="IPR027417">
    <property type="entry name" value="P-loop_NTPase"/>
</dbReference>
<comment type="caution">
    <text evidence="13">The sequence shown here is derived from an EMBL/GenBank/DDBJ whole genome shotgun (WGS) entry which is preliminary data.</text>
</comment>
<evidence type="ECO:0000256" key="8">
    <source>
        <dbReference type="ARBA" id="ARBA00051245"/>
    </source>
</evidence>
<keyword evidence="7" id="KW-0829">Tyrosine-protein kinase</keyword>
<evidence type="ECO:0000256" key="6">
    <source>
        <dbReference type="ARBA" id="ARBA00022840"/>
    </source>
</evidence>
<evidence type="ECO:0000256" key="10">
    <source>
        <dbReference type="SAM" id="Phobius"/>
    </source>
</evidence>
<dbReference type="RefSeq" id="WP_127083692.1">
    <property type="nucleotide sequence ID" value="NZ_RSCL01000014.1"/>
</dbReference>
<comment type="catalytic activity">
    <reaction evidence="8">
        <text>L-tyrosyl-[protein] + ATP = O-phospho-L-tyrosyl-[protein] + ADP + H(+)</text>
        <dbReference type="Rhea" id="RHEA:10596"/>
        <dbReference type="Rhea" id="RHEA-COMP:10136"/>
        <dbReference type="Rhea" id="RHEA-COMP:20101"/>
        <dbReference type="ChEBI" id="CHEBI:15378"/>
        <dbReference type="ChEBI" id="CHEBI:30616"/>
        <dbReference type="ChEBI" id="CHEBI:46858"/>
        <dbReference type="ChEBI" id="CHEBI:61978"/>
        <dbReference type="ChEBI" id="CHEBI:456216"/>
        <dbReference type="EC" id="2.7.10.2"/>
    </reaction>
</comment>
<comment type="similarity">
    <text evidence="1">Belongs to the CpsD/CapB family.</text>
</comment>
<dbReference type="FunFam" id="3.40.50.300:FF:000527">
    <property type="entry name" value="Tyrosine-protein kinase etk"/>
    <property type="match status" value="1"/>
</dbReference>